<dbReference type="EMBL" id="BK032596">
    <property type="protein sequence ID" value="DAF50492.1"/>
    <property type="molecule type" value="Genomic_DNA"/>
</dbReference>
<organism evidence="1">
    <name type="scientific">Myoviridae sp. ctuIn11</name>
    <dbReference type="NCBI Taxonomy" id="2827715"/>
    <lineage>
        <taxon>Viruses</taxon>
        <taxon>Duplodnaviria</taxon>
        <taxon>Heunggongvirae</taxon>
        <taxon>Uroviricota</taxon>
        <taxon>Caudoviricetes</taxon>
    </lineage>
</organism>
<name>A0A8S5SHG7_9CAUD</name>
<sequence length="40" mass="4293">MTPSLPVAVQGIHASGSLIGRLWLAGRLARPRAREAETPR</sequence>
<reference evidence="1" key="1">
    <citation type="journal article" date="2021" name="Proc. Natl. Acad. Sci. U.S.A.">
        <title>A Catalog of Tens of Thousands of Viruses from Human Metagenomes Reveals Hidden Associations with Chronic Diseases.</title>
        <authorList>
            <person name="Tisza M.J."/>
            <person name="Buck C.B."/>
        </authorList>
    </citation>
    <scope>NUCLEOTIDE SEQUENCE</scope>
    <source>
        <strain evidence="1">CtuIn11</strain>
    </source>
</reference>
<accession>A0A8S5SHG7</accession>
<protein>
    <submittedName>
        <fullName evidence="1">Uncharacterized protein</fullName>
    </submittedName>
</protein>
<evidence type="ECO:0000313" key="1">
    <source>
        <dbReference type="EMBL" id="DAF50492.1"/>
    </source>
</evidence>
<proteinExistence type="predicted"/>